<feature type="transmembrane region" description="Helical" evidence="5">
    <location>
        <begin position="122"/>
        <end position="147"/>
    </location>
</feature>
<dbReference type="Proteomes" id="UP000036958">
    <property type="component" value="Unassembled WGS sequence"/>
</dbReference>
<feature type="domain" description="V-ATPase proteolipid subunit C-like" evidence="6">
    <location>
        <begin position="88"/>
        <end position="147"/>
    </location>
</feature>
<keyword evidence="2 5" id="KW-0812">Transmembrane</keyword>
<evidence type="ECO:0000256" key="2">
    <source>
        <dbReference type="ARBA" id="ARBA00022692"/>
    </source>
</evidence>
<feature type="transmembrane region" description="Helical" evidence="5">
    <location>
        <begin position="81"/>
        <end position="102"/>
    </location>
</feature>
<dbReference type="GO" id="GO:0015078">
    <property type="term" value="F:proton transmembrane transporter activity"/>
    <property type="evidence" value="ECO:0007669"/>
    <property type="project" value="InterPro"/>
</dbReference>
<dbReference type="GO" id="GO:0033177">
    <property type="term" value="C:proton-transporting two-sector ATPase complex, proton-transporting domain"/>
    <property type="evidence" value="ECO:0007669"/>
    <property type="project" value="InterPro"/>
</dbReference>
<feature type="domain" description="V-ATPase proteolipid subunit C-like" evidence="6">
    <location>
        <begin position="11"/>
        <end position="69"/>
    </location>
</feature>
<accession>A0A0L8V8M7</accession>
<reference evidence="8" key="1">
    <citation type="submission" date="2015-07" db="EMBL/GenBank/DDBJ databases">
        <title>Genome sequencing of Sunxiuqinia dokdonensis strain SK.</title>
        <authorList>
            <person name="Ahn S."/>
            <person name="Kim B.-C."/>
        </authorList>
    </citation>
    <scope>NUCLEOTIDE SEQUENCE [LARGE SCALE GENOMIC DNA]</scope>
    <source>
        <strain evidence="8">SK</strain>
    </source>
</reference>
<evidence type="ECO:0000313" key="8">
    <source>
        <dbReference type="Proteomes" id="UP000036958"/>
    </source>
</evidence>
<comment type="subcellular location">
    <subcellularLocation>
        <location evidence="1">Membrane</location>
        <topology evidence="1">Multi-pass membrane protein</topology>
    </subcellularLocation>
</comment>
<dbReference type="Pfam" id="PF00137">
    <property type="entry name" value="ATP-synt_C"/>
    <property type="match status" value="2"/>
</dbReference>
<dbReference type="CDD" id="cd18179">
    <property type="entry name" value="ATP-synt_Vo_Ao_c_NTPK_rpt1"/>
    <property type="match status" value="1"/>
</dbReference>
<evidence type="ECO:0000256" key="1">
    <source>
        <dbReference type="ARBA" id="ARBA00004141"/>
    </source>
</evidence>
<feature type="transmembrane region" description="Helical" evidence="5">
    <location>
        <begin position="6"/>
        <end position="27"/>
    </location>
</feature>
<dbReference type="SUPFAM" id="SSF81333">
    <property type="entry name" value="F1F0 ATP synthase subunit C"/>
    <property type="match status" value="2"/>
</dbReference>
<dbReference type="InterPro" id="IPR035921">
    <property type="entry name" value="F/V-ATP_Csub_sf"/>
</dbReference>
<sequence length="151" mass="15339">MDLAYVFVYVGLALMVLLSGIGSAIGVSKGGNATIGALKKKDEAFGSYMLLSALPGTQGLYGFAGFFVMNLKLASLGAVTMLHGAAFLGAGLALGLVALFSAIQQGNITANGIAGIGSGYDVFGKTMILAVFPELYAIVAFAVTFLISNSL</sequence>
<gene>
    <name evidence="7" type="ORF">NC99_23460</name>
</gene>
<evidence type="ECO:0000259" key="6">
    <source>
        <dbReference type="Pfam" id="PF00137"/>
    </source>
</evidence>
<dbReference type="STRING" id="1409788.NC99_23460"/>
<dbReference type="RefSeq" id="WP_053183514.1">
    <property type="nucleotide sequence ID" value="NZ_LGIA01000152.1"/>
</dbReference>
<keyword evidence="8" id="KW-1185">Reference proteome</keyword>
<evidence type="ECO:0000313" key="7">
    <source>
        <dbReference type="EMBL" id="KOH44799.1"/>
    </source>
</evidence>
<dbReference type="CDD" id="cd18180">
    <property type="entry name" value="ATP-synt_Vo_Ao_c_NTPK_rpt2"/>
    <property type="match status" value="1"/>
</dbReference>
<keyword evidence="4 5" id="KW-0472">Membrane</keyword>
<dbReference type="OrthoDB" id="384481at2"/>
<dbReference type="EMBL" id="LGIA01000152">
    <property type="protein sequence ID" value="KOH44799.1"/>
    <property type="molecule type" value="Genomic_DNA"/>
</dbReference>
<name>A0A0L8V8M7_9BACT</name>
<proteinExistence type="predicted"/>
<comment type="caution">
    <text evidence="7">The sequence shown here is derived from an EMBL/GenBank/DDBJ whole genome shotgun (WGS) entry which is preliminary data.</text>
</comment>
<evidence type="ECO:0000256" key="3">
    <source>
        <dbReference type="ARBA" id="ARBA00022989"/>
    </source>
</evidence>
<dbReference type="PATRIC" id="fig|1409788.3.peg.2423"/>
<dbReference type="AlphaFoldDB" id="A0A0L8V8M7"/>
<feature type="transmembrane region" description="Helical" evidence="5">
    <location>
        <begin position="48"/>
        <end position="69"/>
    </location>
</feature>
<protein>
    <submittedName>
        <fullName evidence="7">H+transporting two-sector ATPase C subunit</fullName>
    </submittedName>
</protein>
<dbReference type="Gene3D" id="1.20.120.610">
    <property type="entry name" value="lithium bound rotor ring of v- atpase"/>
    <property type="match status" value="1"/>
</dbReference>
<organism evidence="7 8">
    <name type="scientific">Sunxiuqinia dokdonensis</name>
    <dbReference type="NCBI Taxonomy" id="1409788"/>
    <lineage>
        <taxon>Bacteria</taxon>
        <taxon>Pseudomonadati</taxon>
        <taxon>Bacteroidota</taxon>
        <taxon>Bacteroidia</taxon>
        <taxon>Marinilabiliales</taxon>
        <taxon>Prolixibacteraceae</taxon>
        <taxon>Sunxiuqinia</taxon>
    </lineage>
</organism>
<evidence type="ECO:0000256" key="5">
    <source>
        <dbReference type="SAM" id="Phobius"/>
    </source>
</evidence>
<evidence type="ECO:0000256" key="4">
    <source>
        <dbReference type="ARBA" id="ARBA00023136"/>
    </source>
</evidence>
<dbReference type="InterPro" id="IPR002379">
    <property type="entry name" value="ATPase_proteolipid_c-like_dom"/>
</dbReference>
<keyword evidence="3 5" id="KW-1133">Transmembrane helix</keyword>